<evidence type="ECO:0000259" key="2">
    <source>
        <dbReference type="Pfam" id="PF17829"/>
    </source>
</evidence>
<dbReference type="Gene3D" id="2.60.120.1620">
    <property type="match status" value="1"/>
</dbReference>
<dbReference type="AlphaFoldDB" id="A0A7L5DYW8"/>
<dbReference type="KEGG" id="mrob:HH214_04780"/>
<organism evidence="3 4">
    <name type="scientific">Mucilaginibacter robiniae</name>
    <dbReference type="NCBI Taxonomy" id="2728022"/>
    <lineage>
        <taxon>Bacteria</taxon>
        <taxon>Pseudomonadati</taxon>
        <taxon>Bacteroidota</taxon>
        <taxon>Sphingobacteriia</taxon>
        <taxon>Sphingobacteriales</taxon>
        <taxon>Sphingobacteriaceae</taxon>
        <taxon>Mucilaginibacter</taxon>
    </lineage>
</organism>
<dbReference type="InterPro" id="IPR041437">
    <property type="entry name" value="GH115_C"/>
</dbReference>
<dbReference type="InterPro" id="IPR042301">
    <property type="entry name" value="GH115_sf"/>
</dbReference>
<sequence length="969" mass="110398">MNDIKRLLWPTLVVLLLGSGMIKAEPFTIINAQTKVSIIYAVDDGKIDSIAAHLLAADIQRVSGYLPRVYTDVTKAQGQVIIIGSVHSALIRSLHDSYFDQLKGRWECYSLKVKAKPFKNITNALVIVGSDYRGTAYGVFDISSRIGVTPWYWWADVQPERKRTVLLNINPYTSQPPSVKYRGIFINDEDWGLQPWAAKTFEPETGDIGPKTYAKVFELLLRLRANLIWPAMHPSTKPFYYYPENLKVAEDYQIVIGSSHAEPMLRNNVGEWNEKTMGSFNYVTNQQKVDDYWASRVKESSHLNAIYTIGMRGVHDSGIEGVKTIAETVPLLERIMKNQRMMLKTYINPDIKQVPQAFTAYKEVLDVYDGGLQVPEDVTLVWPDDNYGYIQRLDNEAESRRTGGSGVYYHLSYWGRPHDYLWLSTTSPALIQEEMTKAYTLQARNIWVANVGDIKPAEYNIQLFMDMAYHIQPFYQSEYTKTHLQQWVAANIDRPNAATVTNILWKYYQLAFERKPEFMGWSQTEPTTPVKFTAYNATAFSDQAQQRIAAYTKLEESVKAIKPHISVDRQDSYYQLVYYPVVAASCMNKKFLYRDKAYLYAQQGRLSTRTYDSLSKAAYQQIVNETAYYNTQLAVGKWAHIMSMNPRNLPVYQMPELNHTIVHHSTALQVLPEGANTDSLNHHQPASLPMFDKWVKQVHFIDLFLSKDTIVNYTVKTSAPWIKVSKRNGTLLPQGNASECHLWVDVDWQAVPAAANLNGTITISDSRQVVSTIAVQARNLQTPELSNYKGFAEHDGYISIYAKNYQAIQQSGNQHWKLITSPSATEQSVQALPLQFNAAGMENMSEAAIKSRPVVAYNFYTFDSSPAEVKVYTLPTFPLNKNFKMRYAVSVDDGPVSIFDFKTVGRSEEWKQNVLSNSTMRSMHISALKLGKHVLRIYMIDPGVVLDRILINLNNSKPFYGLLPETRLK</sequence>
<accession>A0A7L5DYW8</accession>
<dbReference type="RefSeq" id="WP_169606256.1">
    <property type="nucleotide sequence ID" value="NZ_CP051682.1"/>
</dbReference>
<dbReference type="Proteomes" id="UP000503278">
    <property type="component" value="Chromosome"/>
</dbReference>
<name>A0A7L5DYW8_9SPHI</name>
<evidence type="ECO:0000313" key="3">
    <source>
        <dbReference type="EMBL" id="QJD95239.1"/>
    </source>
</evidence>
<reference evidence="3 4" key="1">
    <citation type="submission" date="2020-04" db="EMBL/GenBank/DDBJ databases">
        <title>Genome sequencing of novel species.</title>
        <authorList>
            <person name="Heo J."/>
            <person name="Kim S.-J."/>
            <person name="Kim J.-S."/>
            <person name="Hong S.-B."/>
            <person name="Kwon S.-W."/>
        </authorList>
    </citation>
    <scope>NUCLEOTIDE SEQUENCE [LARGE SCALE GENOMIC DNA]</scope>
    <source>
        <strain evidence="3 4">F39-2</strain>
    </source>
</reference>
<protein>
    <recommendedName>
        <fullName evidence="2">Gylcosyl hydrolase 115 C-terminal domain-containing protein</fullName>
    </recommendedName>
</protein>
<dbReference type="Gene3D" id="3.30.379.10">
    <property type="entry name" value="Chitobiase/beta-hexosaminidase domain 2-like"/>
    <property type="match status" value="1"/>
</dbReference>
<dbReference type="GO" id="GO:0005975">
    <property type="term" value="P:carbohydrate metabolic process"/>
    <property type="evidence" value="ECO:0007669"/>
    <property type="project" value="UniProtKB-ARBA"/>
</dbReference>
<evidence type="ECO:0000313" key="4">
    <source>
        <dbReference type="Proteomes" id="UP000503278"/>
    </source>
</evidence>
<gene>
    <name evidence="3" type="ORF">HH214_04780</name>
</gene>
<dbReference type="InterPro" id="IPR031924">
    <property type="entry name" value="GH115"/>
</dbReference>
<dbReference type="SUPFAM" id="SSF55545">
    <property type="entry name" value="beta-N-acetylhexosaminidase-like domain"/>
    <property type="match status" value="1"/>
</dbReference>
<dbReference type="EMBL" id="CP051682">
    <property type="protein sequence ID" value="QJD95239.1"/>
    <property type="molecule type" value="Genomic_DNA"/>
</dbReference>
<dbReference type="PANTHER" id="PTHR37842:SF2">
    <property type="entry name" value="GYLCOSYL HYDROLASE 115 C-TERMINAL DOMAIN-CONTAINING PROTEIN"/>
    <property type="match status" value="1"/>
</dbReference>
<dbReference type="InterPro" id="IPR029018">
    <property type="entry name" value="Hex-like_dom2"/>
</dbReference>
<evidence type="ECO:0000256" key="1">
    <source>
        <dbReference type="ARBA" id="ARBA00022801"/>
    </source>
</evidence>
<feature type="domain" description="Gylcosyl hydrolase 115 C-terminal" evidence="2">
    <location>
        <begin position="790"/>
        <end position="960"/>
    </location>
</feature>
<dbReference type="PANTHER" id="PTHR37842">
    <property type="match status" value="1"/>
</dbReference>
<keyword evidence="1" id="KW-0378">Hydrolase</keyword>
<dbReference type="Pfam" id="PF17829">
    <property type="entry name" value="GH115_C"/>
    <property type="match status" value="1"/>
</dbReference>
<keyword evidence="4" id="KW-1185">Reference proteome</keyword>
<dbReference type="Gene3D" id="3.20.20.520">
    <property type="entry name" value="Glycosyl hydrolase family 115"/>
    <property type="match status" value="1"/>
</dbReference>
<dbReference type="Gene3D" id="1.20.58.2150">
    <property type="match status" value="1"/>
</dbReference>
<dbReference type="Pfam" id="PF15979">
    <property type="entry name" value="Glyco_hydro_115"/>
    <property type="match status" value="1"/>
</dbReference>
<proteinExistence type="predicted"/>
<dbReference type="GO" id="GO:0016787">
    <property type="term" value="F:hydrolase activity"/>
    <property type="evidence" value="ECO:0007669"/>
    <property type="project" value="UniProtKB-KW"/>
</dbReference>